<comment type="function">
    <text evidence="11">Rho GTPase-activating protein involved in the maintenance of tight junction by regulating the activity of CDC42, thereby playing a central role in apical polarity of epithelial cells. Specifically acts as a GTPase activator for the CDC42 GTPase by converting it to an inactive GDP-bound state. The complex formed with AMOT acts by regulating the uptake of polarity proteins at tight junctions, possibly by deciding whether tight junction transmembrane proteins are recycled back to the plasma membrane or sent elsewhere. Participates in the Ca(2+)-dependent regulation of exocytosis, possibly by catalyzing GTPase activity of Rho family proteins and by inducing the reorganization of the cortical actin filaments. Acts as a GTPase activator in vitro for RAC1.</text>
</comment>
<dbReference type="Pfam" id="PF00620">
    <property type="entry name" value="RhoGAP"/>
    <property type="match status" value="1"/>
</dbReference>
<evidence type="ECO:0000256" key="8">
    <source>
        <dbReference type="ARBA" id="ARBA00022949"/>
    </source>
</evidence>
<dbReference type="SMART" id="SM00324">
    <property type="entry name" value="RhoGAP"/>
    <property type="match status" value="1"/>
</dbReference>
<feature type="non-terminal residue" evidence="18">
    <location>
        <position position="1"/>
    </location>
</feature>
<dbReference type="Pfam" id="PF03114">
    <property type="entry name" value="BAR"/>
    <property type="match status" value="1"/>
</dbReference>
<feature type="compositionally biased region" description="Polar residues" evidence="15">
    <location>
        <begin position="667"/>
        <end position="690"/>
    </location>
</feature>
<evidence type="ECO:0000256" key="1">
    <source>
        <dbReference type="ARBA" id="ARBA00004170"/>
    </source>
</evidence>
<feature type="compositionally biased region" description="Polar residues" evidence="15">
    <location>
        <begin position="815"/>
        <end position="840"/>
    </location>
</feature>
<dbReference type="SMART" id="SM00721">
    <property type="entry name" value="BAR"/>
    <property type="match status" value="1"/>
</dbReference>
<evidence type="ECO:0000313" key="18">
    <source>
        <dbReference type="EMBL" id="NWI34214.1"/>
    </source>
</evidence>
<dbReference type="EMBL" id="WEKW01031431">
    <property type="protein sequence ID" value="NWI34214.1"/>
    <property type="molecule type" value="Genomic_DNA"/>
</dbReference>
<sequence>RAEKTEVLSEDLLQIERRLDTVRSVCHIAQKRLIACFQGQHGTDPDKRHKKLPLTALAQNMQEGSIQLSDETLLGKMLDTCGDAENKLAMELSQHEVQIEREVLDPLCLLTEVKIPNIQKQRKQLAKLVLDWDSARGRYNQAHKTSGTNFQVHPSKIESLKEEMDEAGNKVEQCKDQLAADMYNFVSKEGEYARCFVMLLEAQADYHRKALAVIEKVLPEIQAHQDKWTEKPAFGTPLEEHLKRSGREIAVPIEACVMMLLETGMREEGLFRIAAGASKLKKLKAALDCSTSQLDEFYSDPHAVAGIVNVLNQNLKQQFSDLKIRCNRFFFPPTFSIQDQDKKLQELWRICNRLPKHYHANFRYLIKFLAKLAQNSDVNKMTPSNIAIVLGPNLLWAKNEGSLAEMAAATSVHVVAVIEPIIQHADWFFPGEQDFNVSGAFVAIPAVNSNHLSHTGNEYESGTLERKRPVSMTVMEGDLLKKESFGVKVMDFQANPRRCGTINRKHTSPAFQPPLPPTEAGVLAQSGAEQHSQASVAETSPVGAGFALSAGTAEQLQSQGNEDVSTSKSKDNTSSATPPPVRNGGHAGTVQNQSTSSTNQLSVNQPQNAAGPSPHSMRRAVKKPAPAPPKPANPPPGQPGSQSSAPAAQPPSVSPKPPARSSSPPGQHTNQGAAQTSASQVTAPRRYSSSLSPIQAPSHPPPQPPTQATPPLQPKSNSQASPPAAPSSEHGPEQPCYTPPQTPTPPDTPPLGKHNTSFPSSQPQPSSQESSQSHSPPQSGTLPRPRPVPKPRNRPSVPPPPHPPSQLAGDGIIANPTQTASKIVTDSNSSIQEPLQNPSSELLTETASKELHNHLMLDIDNDTESTAL</sequence>
<feature type="compositionally biased region" description="Pro residues" evidence="15">
    <location>
        <begin position="794"/>
        <end position="804"/>
    </location>
</feature>
<evidence type="ECO:0000256" key="9">
    <source>
        <dbReference type="ARBA" id="ARBA00023036"/>
    </source>
</evidence>
<organism evidence="18 19">
    <name type="scientific">Sula dactylatra</name>
    <name type="common">Masked booby</name>
    <dbReference type="NCBI Taxonomy" id="56068"/>
    <lineage>
        <taxon>Eukaryota</taxon>
        <taxon>Metazoa</taxon>
        <taxon>Chordata</taxon>
        <taxon>Craniata</taxon>
        <taxon>Vertebrata</taxon>
        <taxon>Euteleostomi</taxon>
        <taxon>Archelosauria</taxon>
        <taxon>Archosauria</taxon>
        <taxon>Dinosauria</taxon>
        <taxon>Saurischia</taxon>
        <taxon>Theropoda</taxon>
        <taxon>Coelurosauria</taxon>
        <taxon>Aves</taxon>
        <taxon>Neognathae</taxon>
        <taxon>Neoaves</taxon>
        <taxon>Aequornithes</taxon>
        <taxon>Suliformes</taxon>
        <taxon>Sulidae</taxon>
        <taxon>Sula</taxon>
    </lineage>
</organism>
<feature type="compositionally biased region" description="Pro residues" evidence="15">
    <location>
        <begin position="698"/>
        <end position="713"/>
    </location>
</feature>
<dbReference type="Gene3D" id="1.20.1270.60">
    <property type="entry name" value="Arfaptin homology (AH) domain/BAR domain"/>
    <property type="match status" value="1"/>
</dbReference>
<dbReference type="InterPro" id="IPR004148">
    <property type="entry name" value="BAR_dom"/>
</dbReference>
<dbReference type="GO" id="GO:0017124">
    <property type="term" value="F:SH3 domain binding"/>
    <property type="evidence" value="ECO:0007669"/>
    <property type="project" value="UniProtKB-KW"/>
</dbReference>
<feature type="domain" description="Rho-GAP" evidence="16">
    <location>
        <begin position="236"/>
        <end position="429"/>
    </location>
</feature>
<dbReference type="SUPFAM" id="SSF103657">
    <property type="entry name" value="BAR/IMD domain-like"/>
    <property type="match status" value="1"/>
</dbReference>
<gene>
    <name evidence="18" type="primary">Arhgap17</name>
    <name evidence="18" type="ORF">SULDAC_R07545</name>
</gene>
<dbReference type="InterPro" id="IPR047165">
    <property type="entry name" value="RHG17/44/SH3BP1-like"/>
</dbReference>
<dbReference type="PANTHER" id="PTHR14130:SF3">
    <property type="entry name" value="RHO GTPASE-ACTIVATING PROTEIN 17"/>
    <property type="match status" value="1"/>
</dbReference>
<dbReference type="InterPro" id="IPR008936">
    <property type="entry name" value="Rho_GTPase_activation_prot"/>
</dbReference>
<dbReference type="PROSITE" id="PS51021">
    <property type="entry name" value="BAR"/>
    <property type="match status" value="1"/>
</dbReference>
<feature type="compositionally biased region" description="Pro residues" evidence="15">
    <location>
        <begin position="625"/>
        <end position="638"/>
    </location>
</feature>
<dbReference type="GO" id="GO:0005829">
    <property type="term" value="C:cytosol"/>
    <property type="evidence" value="ECO:0007669"/>
    <property type="project" value="TreeGrafter"/>
</dbReference>
<feature type="compositionally biased region" description="Polar residues" evidence="15">
    <location>
        <begin position="527"/>
        <end position="538"/>
    </location>
</feature>
<evidence type="ECO:0000256" key="12">
    <source>
        <dbReference type="ARBA" id="ARBA00065623"/>
    </source>
</evidence>
<proteinExistence type="predicted"/>
<dbReference type="GO" id="GO:0007165">
    <property type="term" value="P:signal transduction"/>
    <property type="evidence" value="ECO:0007669"/>
    <property type="project" value="InterPro"/>
</dbReference>
<dbReference type="Proteomes" id="UP000619137">
    <property type="component" value="Unassembled WGS sequence"/>
</dbReference>
<dbReference type="InterPro" id="IPR000198">
    <property type="entry name" value="RhoGAP_dom"/>
</dbReference>
<comment type="subcellular location">
    <subcellularLocation>
        <location evidence="2">Cell junction</location>
        <location evidence="2">Tight junction</location>
    </subcellularLocation>
    <subcellularLocation>
        <location evidence="3">Cytoplasm</location>
    </subcellularLocation>
    <subcellularLocation>
        <location evidence="1">Membrane</location>
        <topology evidence="1">Peripheral membrane protein</topology>
    </subcellularLocation>
</comment>
<accession>A0A851ART1</accession>
<dbReference type="AlphaFoldDB" id="A0A851ART1"/>
<dbReference type="GO" id="GO:0005923">
    <property type="term" value="C:bicellular tight junction"/>
    <property type="evidence" value="ECO:0007669"/>
    <property type="project" value="UniProtKB-SubCell"/>
</dbReference>
<evidence type="ECO:0000256" key="4">
    <source>
        <dbReference type="ARBA" id="ARBA00022427"/>
    </source>
</evidence>
<feature type="compositionally biased region" description="Pro residues" evidence="15">
    <location>
        <begin position="737"/>
        <end position="749"/>
    </location>
</feature>
<feature type="domain" description="BAR" evidence="17">
    <location>
        <begin position="1"/>
        <end position="230"/>
    </location>
</feature>
<feature type="compositionally biased region" description="Polar residues" evidence="15">
    <location>
        <begin position="552"/>
        <end position="576"/>
    </location>
</feature>
<keyword evidence="4" id="KW-0796">Tight junction</keyword>
<comment type="caution">
    <text evidence="18">The sequence shown here is derived from an EMBL/GenBank/DDBJ whole genome shotgun (WGS) entry which is preliminary data.</text>
</comment>
<dbReference type="GO" id="GO:0035020">
    <property type="term" value="P:regulation of Rac protein signal transduction"/>
    <property type="evidence" value="ECO:0007669"/>
    <property type="project" value="TreeGrafter"/>
</dbReference>
<keyword evidence="9" id="KW-0729">SH3-binding</keyword>
<dbReference type="InterPro" id="IPR027267">
    <property type="entry name" value="AH/BAR_dom_sf"/>
</dbReference>
<evidence type="ECO:0000256" key="14">
    <source>
        <dbReference type="ARBA" id="ARBA00083392"/>
    </source>
</evidence>
<feature type="compositionally biased region" description="Low complexity" evidence="15">
    <location>
        <begin position="720"/>
        <end position="736"/>
    </location>
</feature>
<dbReference type="GO" id="GO:0005096">
    <property type="term" value="F:GTPase activator activity"/>
    <property type="evidence" value="ECO:0007669"/>
    <property type="project" value="UniProtKB-KW"/>
</dbReference>
<feature type="compositionally biased region" description="Pro residues" evidence="15">
    <location>
        <begin position="648"/>
        <end position="658"/>
    </location>
</feature>
<feature type="region of interest" description="Disordered" evidence="15">
    <location>
        <begin position="498"/>
        <end position="539"/>
    </location>
</feature>
<keyword evidence="19" id="KW-1185">Reference proteome</keyword>
<dbReference type="Gene3D" id="1.10.555.10">
    <property type="entry name" value="Rho GTPase activation protein"/>
    <property type="match status" value="1"/>
</dbReference>
<comment type="subunit">
    <text evidence="12">Component of a complex whose core is composed of ARHGAP17, AMOT, PALS1, PATJ and PARD3/PAR3. Interacts with NHERF1, FNBP1, TRIP10, CAPZA (CAPZA1, CAPZA2 or CAPZA3), CAPZB, CD2AP and SH3KBP1/CIN85.</text>
</comment>
<dbReference type="SUPFAM" id="SSF48350">
    <property type="entry name" value="GTPase activation domain, GAP"/>
    <property type="match status" value="1"/>
</dbReference>
<evidence type="ECO:0000256" key="13">
    <source>
        <dbReference type="ARBA" id="ARBA00070237"/>
    </source>
</evidence>
<reference evidence="18" key="1">
    <citation type="submission" date="2019-10" db="EMBL/GenBank/DDBJ databases">
        <title>Bird 10,000 Genomes (B10K) Project - Family phase.</title>
        <authorList>
            <person name="Zhang G."/>
        </authorList>
    </citation>
    <scope>NUCLEOTIDE SEQUENCE</scope>
    <source>
        <strain evidence="18">B10K-DU-002-49</strain>
        <tissue evidence="18">Muscle</tissue>
    </source>
</reference>
<evidence type="ECO:0000256" key="15">
    <source>
        <dbReference type="SAM" id="MobiDB-lite"/>
    </source>
</evidence>
<dbReference type="FunFam" id="1.10.555.10:FF:000001">
    <property type="entry name" value="Rho GTPase activating protein 44"/>
    <property type="match status" value="1"/>
</dbReference>
<dbReference type="GO" id="GO:0032956">
    <property type="term" value="P:regulation of actin cytoskeleton organization"/>
    <property type="evidence" value="ECO:0007669"/>
    <property type="project" value="TreeGrafter"/>
</dbReference>
<evidence type="ECO:0000256" key="6">
    <source>
        <dbReference type="ARBA" id="ARBA00022490"/>
    </source>
</evidence>
<dbReference type="PANTHER" id="PTHR14130">
    <property type="entry name" value="3BP-1 RELATED RHOGAP"/>
    <property type="match status" value="1"/>
</dbReference>
<feature type="region of interest" description="Disordered" evidence="15">
    <location>
        <begin position="552"/>
        <end position="840"/>
    </location>
</feature>
<evidence type="ECO:0000256" key="5">
    <source>
        <dbReference type="ARBA" id="ARBA00022468"/>
    </source>
</evidence>
<keyword evidence="10" id="KW-0472">Membrane</keyword>
<evidence type="ECO:0000259" key="17">
    <source>
        <dbReference type="PROSITE" id="PS51021"/>
    </source>
</evidence>
<dbReference type="GO" id="GO:0016020">
    <property type="term" value="C:membrane"/>
    <property type="evidence" value="ECO:0007669"/>
    <property type="project" value="UniProtKB-SubCell"/>
</dbReference>
<keyword evidence="8" id="KW-0965">Cell junction</keyword>
<evidence type="ECO:0000259" key="16">
    <source>
        <dbReference type="PROSITE" id="PS50238"/>
    </source>
</evidence>
<feature type="compositionally biased region" description="Low complexity" evidence="15">
    <location>
        <begin position="589"/>
        <end position="605"/>
    </location>
</feature>
<keyword evidence="5" id="KW-0343">GTPase activation</keyword>
<evidence type="ECO:0000256" key="3">
    <source>
        <dbReference type="ARBA" id="ARBA00004496"/>
    </source>
</evidence>
<dbReference type="FunFam" id="1.20.1270.60:FF:000019">
    <property type="entry name" value="rho GTPase-activating protein 17 isoform X1"/>
    <property type="match status" value="1"/>
</dbReference>
<protein>
    <recommendedName>
        <fullName evidence="13">Rho GTPase-activating protein 17</fullName>
    </recommendedName>
    <alternativeName>
        <fullName evidence="14">Rho-type GTPase-activating protein 17</fullName>
    </alternativeName>
</protein>
<evidence type="ECO:0000256" key="2">
    <source>
        <dbReference type="ARBA" id="ARBA00004435"/>
    </source>
</evidence>
<dbReference type="CDD" id="cd07618">
    <property type="entry name" value="BAR_Rich1"/>
    <property type="match status" value="1"/>
</dbReference>
<evidence type="ECO:0000256" key="7">
    <source>
        <dbReference type="ARBA" id="ARBA00022553"/>
    </source>
</evidence>
<evidence type="ECO:0000256" key="11">
    <source>
        <dbReference type="ARBA" id="ARBA00055904"/>
    </source>
</evidence>
<feature type="non-terminal residue" evidence="18">
    <location>
        <position position="868"/>
    </location>
</feature>
<name>A0A851ART1_SULDA</name>
<keyword evidence="6" id="KW-0963">Cytoplasm</keyword>
<evidence type="ECO:0000256" key="10">
    <source>
        <dbReference type="ARBA" id="ARBA00023136"/>
    </source>
</evidence>
<evidence type="ECO:0000313" key="19">
    <source>
        <dbReference type="Proteomes" id="UP000619137"/>
    </source>
</evidence>
<feature type="compositionally biased region" description="Low complexity" evidence="15">
    <location>
        <begin position="757"/>
        <end position="779"/>
    </location>
</feature>
<dbReference type="PROSITE" id="PS50238">
    <property type="entry name" value="RHOGAP"/>
    <property type="match status" value="1"/>
</dbReference>
<keyword evidence="7" id="KW-0597">Phosphoprotein</keyword>